<sequence length="734" mass="80565">MTTISPQVAVVDFHHARGPEVEFWIHQDGEVLFNRNDWSLLPFMALSDGAHAMAEEFSYFTLLDNPDGTSTEAQQQSSTPAPSDATSSARITSTSTSLFGISCTRQIRSEKLKRRSADVTRSTVQKAVVVVSSTARGMGELRERLGAVTAAWFAQEDFSEVSILKEFQASLVRAPPTHEDGKDHNFGEMSLQGGSSCSTVHSNVVELKCENANDQMPGLSLREMLYEFRHQTLALVKCLLLQRKMLFFGSKCERLCMMQFALVSLIPGLVANLQDAADPSLDSYAQNVQRAPTLRTNDRDSLLGYMGLPLQIFGKGSFFGPYTPLQQLDILASYSTKSYVVGSTNSLLLQQKEKYSDILINLDESNSITVTSPSLRSALQLSAADRRWVDFLTQAVHDTWDPDNPSRPKNMGYAGSEDFIRAQFEEYILSLLSSMAYQVYHESLIANNIPSSVANIPDHFPDPGDTAGDFNPEFLAMWRATHNFELFARLTDGNRIFDIIEPRHPTAGGLSVEDVQRRFAQGMADLHLDDRVREGREVVGRTLATGRERVEAGLRGVWAEVERARAQRQAKRRSRSRSLVGGRGSTDSEKKENNDPAAKTATLSNASSNSSWMVVESEKQGNADIQSPETPSTSTSPPDASTPGSRSTPAAWSSALRDRAAKVDTTQIQASARESAAKAGAYFSSWGSWARERIQERQQGQSQSKAGEGASPRETAGGGGTVDHHEGGMEANRP</sequence>
<feature type="compositionally biased region" description="Low complexity" evidence="1">
    <location>
        <begin position="627"/>
        <end position="645"/>
    </location>
</feature>
<evidence type="ECO:0000313" key="4">
    <source>
        <dbReference type="Proteomes" id="UP001172673"/>
    </source>
</evidence>
<feature type="compositionally biased region" description="Low complexity" evidence="1">
    <location>
        <begin position="670"/>
        <end position="680"/>
    </location>
</feature>
<name>A0AA38X7L2_9EURO</name>
<feature type="domain" description="AVL9/DENND6" evidence="2">
    <location>
        <begin position="7"/>
        <end position="435"/>
    </location>
</feature>
<protein>
    <recommendedName>
        <fullName evidence="2">AVL9/DENND6 domain-containing protein</fullName>
    </recommendedName>
</protein>
<dbReference type="GO" id="GO:0005737">
    <property type="term" value="C:cytoplasm"/>
    <property type="evidence" value="ECO:0007669"/>
    <property type="project" value="TreeGrafter"/>
</dbReference>
<gene>
    <name evidence="3" type="ORF">H2200_007241</name>
</gene>
<dbReference type="InterPro" id="IPR018307">
    <property type="entry name" value="ABL9/DENND6_dom"/>
</dbReference>
<proteinExistence type="predicted"/>
<feature type="region of interest" description="Disordered" evidence="1">
    <location>
        <begin position="692"/>
        <end position="734"/>
    </location>
</feature>
<dbReference type="Gene3D" id="3.40.50.11500">
    <property type="match status" value="1"/>
</dbReference>
<dbReference type="Proteomes" id="UP001172673">
    <property type="component" value="Unassembled WGS sequence"/>
</dbReference>
<organism evidence="3 4">
    <name type="scientific">Cladophialophora chaetospira</name>
    <dbReference type="NCBI Taxonomy" id="386627"/>
    <lineage>
        <taxon>Eukaryota</taxon>
        <taxon>Fungi</taxon>
        <taxon>Dikarya</taxon>
        <taxon>Ascomycota</taxon>
        <taxon>Pezizomycotina</taxon>
        <taxon>Eurotiomycetes</taxon>
        <taxon>Chaetothyriomycetidae</taxon>
        <taxon>Chaetothyriales</taxon>
        <taxon>Herpotrichiellaceae</taxon>
        <taxon>Cladophialophora</taxon>
    </lineage>
</organism>
<dbReference type="PANTHER" id="PTHR31017">
    <property type="entry name" value="LATE SECRETORY PATHWAY PROTEIN AVL9-RELATED"/>
    <property type="match status" value="1"/>
</dbReference>
<dbReference type="InterPro" id="IPR043153">
    <property type="entry name" value="DENN_C"/>
</dbReference>
<comment type="caution">
    <text evidence="3">The sequence shown here is derived from an EMBL/GenBank/DDBJ whole genome shotgun (WGS) entry which is preliminary data.</text>
</comment>
<evidence type="ECO:0000256" key="1">
    <source>
        <dbReference type="SAM" id="MobiDB-lite"/>
    </source>
</evidence>
<feature type="compositionally biased region" description="Low complexity" evidence="1">
    <location>
        <begin position="597"/>
        <end position="611"/>
    </location>
</feature>
<evidence type="ECO:0000259" key="2">
    <source>
        <dbReference type="Pfam" id="PF09794"/>
    </source>
</evidence>
<feature type="compositionally biased region" description="Basic residues" evidence="1">
    <location>
        <begin position="567"/>
        <end position="576"/>
    </location>
</feature>
<feature type="region of interest" description="Disordered" evidence="1">
    <location>
        <begin position="567"/>
        <end position="680"/>
    </location>
</feature>
<evidence type="ECO:0000313" key="3">
    <source>
        <dbReference type="EMBL" id="KAJ9608253.1"/>
    </source>
</evidence>
<dbReference type="EMBL" id="JAPDRK010000010">
    <property type="protein sequence ID" value="KAJ9608253.1"/>
    <property type="molecule type" value="Genomic_DNA"/>
</dbReference>
<feature type="region of interest" description="Disordered" evidence="1">
    <location>
        <begin position="68"/>
        <end position="91"/>
    </location>
</feature>
<dbReference type="Pfam" id="PF09794">
    <property type="entry name" value="Avl9"/>
    <property type="match status" value="1"/>
</dbReference>
<dbReference type="InterPro" id="IPR051731">
    <property type="entry name" value="DENND11/AVL9_GEFs"/>
</dbReference>
<feature type="compositionally biased region" description="Low complexity" evidence="1">
    <location>
        <begin position="77"/>
        <end position="91"/>
    </location>
</feature>
<dbReference type="PANTHER" id="PTHR31017:SF1">
    <property type="entry name" value="LATE SECRETORY PATHWAY PROTEIN AVL9 HOMOLOG"/>
    <property type="match status" value="1"/>
</dbReference>
<keyword evidence="4" id="KW-1185">Reference proteome</keyword>
<dbReference type="AlphaFoldDB" id="A0AA38X7L2"/>
<reference evidence="3" key="1">
    <citation type="submission" date="2022-10" db="EMBL/GenBank/DDBJ databases">
        <title>Culturing micro-colonial fungi from biological soil crusts in the Mojave desert and describing Neophaeococcomyces mojavensis, and introducing the new genera and species Taxawa tesnikishii.</title>
        <authorList>
            <person name="Kurbessoian T."/>
            <person name="Stajich J.E."/>
        </authorList>
    </citation>
    <scope>NUCLEOTIDE SEQUENCE</scope>
    <source>
        <strain evidence="3">TK_41</strain>
    </source>
</reference>
<accession>A0AA38X7L2</accession>
<feature type="compositionally biased region" description="Basic and acidic residues" evidence="1">
    <location>
        <begin position="722"/>
        <end position="734"/>
    </location>
</feature>